<name>A0A5N6ZJW5_9EURO</name>
<proteinExistence type="predicted"/>
<organism evidence="2 3">
    <name type="scientific">Aspergillus caelatus</name>
    <dbReference type="NCBI Taxonomy" id="61420"/>
    <lineage>
        <taxon>Eukaryota</taxon>
        <taxon>Fungi</taxon>
        <taxon>Dikarya</taxon>
        <taxon>Ascomycota</taxon>
        <taxon>Pezizomycotina</taxon>
        <taxon>Eurotiomycetes</taxon>
        <taxon>Eurotiomycetidae</taxon>
        <taxon>Eurotiales</taxon>
        <taxon>Aspergillaceae</taxon>
        <taxon>Aspergillus</taxon>
        <taxon>Aspergillus subgen. Circumdati</taxon>
    </lineage>
</organism>
<evidence type="ECO:0000313" key="2">
    <source>
        <dbReference type="EMBL" id="KAE8357099.1"/>
    </source>
</evidence>
<feature type="signal peptide" evidence="1">
    <location>
        <begin position="1"/>
        <end position="17"/>
    </location>
</feature>
<dbReference type="AlphaFoldDB" id="A0A5N6ZJW5"/>
<accession>A0A5N6ZJW5</accession>
<evidence type="ECO:0000256" key="1">
    <source>
        <dbReference type="SAM" id="SignalP"/>
    </source>
</evidence>
<keyword evidence="3" id="KW-1185">Reference proteome</keyword>
<dbReference type="Proteomes" id="UP000326268">
    <property type="component" value="Unassembled WGS sequence"/>
</dbReference>
<feature type="chain" id="PRO_5024871930" evidence="1">
    <location>
        <begin position="18"/>
        <end position="87"/>
    </location>
</feature>
<dbReference type="GeneID" id="43658219"/>
<reference evidence="2 3" key="1">
    <citation type="submission" date="2019-04" db="EMBL/GenBank/DDBJ databases">
        <title>Friends and foes A comparative genomics studyof 23 Aspergillus species from section Flavi.</title>
        <authorList>
            <consortium name="DOE Joint Genome Institute"/>
            <person name="Kjaerbolling I."/>
            <person name="Vesth T."/>
            <person name="Frisvad J.C."/>
            <person name="Nybo J.L."/>
            <person name="Theobald S."/>
            <person name="Kildgaard S."/>
            <person name="Isbrandt T."/>
            <person name="Kuo A."/>
            <person name="Sato A."/>
            <person name="Lyhne E.K."/>
            <person name="Kogle M.E."/>
            <person name="Wiebenga A."/>
            <person name="Kun R.S."/>
            <person name="Lubbers R.J."/>
            <person name="Makela M.R."/>
            <person name="Barry K."/>
            <person name="Chovatia M."/>
            <person name="Clum A."/>
            <person name="Daum C."/>
            <person name="Haridas S."/>
            <person name="He G."/>
            <person name="LaButti K."/>
            <person name="Lipzen A."/>
            <person name="Mondo S."/>
            <person name="Riley R."/>
            <person name="Salamov A."/>
            <person name="Simmons B.A."/>
            <person name="Magnuson J.K."/>
            <person name="Henrissat B."/>
            <person name="Mortensen U.H."/>
            <person name="Larsen T.O."/>
            <person name="Devries R.P."/>
            <person name="Grigoriev I.V."/>
            <person name="Machida M."/>
            <person name="Baker S.E."/>
            <person name="Andersen M.R."/>
        </authorList>
    </citation>
    <scope>NUCLEOTIDE SEQUENCE [LARGE SCALE GENOMIC DNA]</scope>
    <source>
        <strain evidence="2 3">CBS 763.97</strain>
    </source>
</reference>
<dbReference type="EMBL" id="ML738163">
    <property type="protein sequence ID" value="KAE8357099.1"/>
    <property type="molecule type" value="Genomic_DNA"/>
</dbReference>
<sequence length="87" mass="8856">MQISVIAIFTLLGLAAAAPSTSKREQDNYDVGSCNGTSCHANLIDTECGNGSCVGEGGGDGATCHVQKNHGMAFCPVGCDNDQGYCP</sequence>
<evidence type="ECO:0000313" key="3">
    <source>
        <dbReference type="Proteomes" id="UP000326268"/>
    </source>
</evidence>
<keyword evidence="1" id="KW-0732">Signal</keyword>
<gene>
    <name evidence="2" type="ORF">BDV27DRAFT_164846</name>
</gene>
<dbReference type="RefSeq" id="XP_031920180.1">
    <property type="nucleotide sequence ID" value="XM_032073773.1"/>
</dbReference>
<protein>
    <submittedName>
        <fullName evidence="2">Uncharacterized protein</fullName>
    </submittedName>
</protein>